<proteinExistence type="predicted"/>
<accession>A0AAD8JBX6</accession>
<dbReference type="EMBL" id="JAUIZM010000001">
    <property type="protein sequence ID" value="KAK1401259.1"/>
    <property type="molecule type" value="Genomic_DNA"/>
</dbReference>
<sequence>MCSHCNGKLRFANLVVPPKHVSNGCITSDFPLPSLFSYMMPNGTKNQSLMKYLTATIRRNPGMQHPPTDGTRVWPLSAQQNSSQVGVLQQQTSLLGSSMHAARSNASLILRTVAITCK</sequence>
<organism evidence="1 2">
    <name type="scientific">Heracleum sosnowskyi</name>
    <dbReference type="NCBI Taxonomy" id="360622"/>
    <lineage>
        <taxon>Eukaryota</taxon>
        <taxon>Viridiplantae</taxon>
        <taxon>Streptophyta</taxon>
        <taxon>Embryophyta</taxon>
        <taxon>Tracheophyta</taxon>
        <taxon>Spermatophyta</taxon>
        <taxon>Magnoliopsida</taxon>
        <taxon>eudicotyledons</taxon>
        <taxon>Gunneridae</taxon>
        <taxon>Pentapetalae</taxon>
        <taxon>asterids</taxon>
        <taxon>campanulids</taxon>
        <taxon>Apiales</taxon>
        <taxon>Apiaceae</taxon>
        <taxon>Apioideae</taxon>
        <taxon>apioid superclade</taxon>
        <taxon>Tordylieae</taxon>
        <taxon>Tordyliinae</taxon>
        <taxon>Heracleum</taxon>
    </lineage>
</organism>
<dbReference type="AlphaFoldDB" id="A0AAD8JBX6"/>
<reference evidence="1" key="2">
    <citation type="submission" date="2023-05" db="EMBL/GenBank/DDBJ databases">
        <authorList>
            <person name="Schelkunov M.I."/>
        </authorList>
    </citation>
    <scope>NUCLEOTIDE SEQUENCE</scope>
    <source>
        <strain evidence="1">Hsosn_3</strain>
        <tissue evidence="1">Leaf</tissue>
    </source>
</reference>
<reference evidence="1" key="1">
    <citation type="submission" date="2023-02" db="EMBL/GenBank/DDBJ databases">
        <title>Genome of toxic invasive species Heracleum sosnowskyi carries increased number of genes despite the absence of recent whole-genome duplications.</title>
        <authorList>
            <person name="Schelkunov M."/>
            <person name="Shtratnikova V."/>
            <person name="Makarenko M."/>
            <person name="Klepikova A."/>
            <person name="Omelchenko D."/>
            <person name="Novikova G."/>
            <person name="Obukhova E."/>
            <person name="Bogdanov V."/>
            <person name="Penin A."/>
            <person name="Logacheva M."/>
        </authorList>
    </citation>
    <scope>NUCLEOTIDE SEQUENCE</scope>
    <source>
        <strain evidence="1">Hsosn_3</strain>
        <tissue evidence="1">Leaf</tissue>
    </source>
</reference>
<comment type="caution">
    <text evidence="1">The sequence shown here is derived from an EMBL/GenBank/DDBJ whole genome shotgun (WGS) entry which is preliminary data.</text>
</comment>
<dbReference type="Proteomes" id="UP001237642">
    <property type="component" value="Unassembled WGS sequence"/>
</dbReference>
<gene>
    <name evidence="1" type="ORF">POM88_000864</name>
</gene>
<evidence type="ECO:0000313" key="2">
    <source>
        <dbReference type="Proteomes" id="UP001237642"/>
    </source>
</evidence>
<keyword evidence="2" id="KW-1185">Reference proteome</keyword>
<protein>
    <submittedName>
        <fullName evidence="1">Uncharacterized protein</fullName>
    </submittedName>
</protein>
<evidence type="ECO:0000313" key="1">
    <source>
        <dbReference type="EMBL" id="KAK1401259.1"/>
    </source>
</evidence>
<name>A0AAD8JBX6_9APIA</name>